<name>A0A2T0FF46_9ASCO</name>
<evidence type="ECO:0000256" key="2">
    <source>
        <dbReference type="ARBA" id="ARBA00022618"/>
    </source>
</evidence>
<gene>
    <name evidence="8" type="ORF">B9G98_01243</name>
</gene>
<dbReference type="GO" id="GO:0051301">
    <property type="term" value="P:cell division"/>
    <property type="evidence" value="ECO:0007669"/>
    <property type="project" value="UniProtKB-KW"/>
</dbReference>
<dbReference type="Proteomes" id="UP000238350">
    <property type="component" value="Unassembled WGS sequence"/>
</dbReference>
<evidence type="ECO:0000256" key="3">
    <source>
        <dbReference type="ARBA" id="ARBA00023306"/>
    </source>
</evidence>
<evidence type="ECO:0000256" key="5">
    <source>
        <dbReference type="ARBA" id="ARBA00044801"/>
    </source>
</evidence>
<protein>
    <recommendedName>
        <fullName evidence="5">Ataxin-10 homolog</fullName>
    </recommendedName>
    <alternativeName>
        <fullName evidence="6">Copper transport protein 86</fullName>
    </alternativeName>
</protein>
<evidence type="ECO:0000256" key="4">
    <source>
        <dbReference type="ARBA" id="ARBA00044746"/>
    </source>
</evidence>
<dbReference type="AlphaFoldDB" id="A0A2T0FF46"/>
<dbReference type="OrthoDB" id="379794at2759"/>
<evidence type="ECO:0000256" key="6">
    <source>
        <dbReference type="ARBA" id="ARBA00044805"/>
    </source>
</evidence>
<dbReference type="EMBL" id="NDIQ01000001">
    <property type="protein sequence ID" value="PRT53623.1"/>
    <property type="molecule type" value="Genomic_DNA"/>
</dbReference>
<keyword evidence="3" id="KW-0131">Cell cycle</keyword>
<dbReference type="SUPFAM" id="SSF48371">
    <property type="entry name" value="ARM repeat"/>
    <property type="match status" value="1"/>
</dbReference>
<dbReference type="PANTHER" id="PTHR13255:SF0">
    <property type="entry name" value="ATAXIN-10"/>
    <property type="match status" value="1"/>
</dbReference>
<sequence length="420" mass="46424">MATIEDKIASKGLKILLKETVENAELRALYGSDEQVWAAIAHALDTAVDKASLYKFITNIAACDKAGTLACQSGVVAKLVLQAKTYSSPQLWKALSNLNQTSPDDLAGVDIDYGKALSLATMPTLRLIEANVRKFPESSVVYANNGVLMALLSQVNDWYESNEVAFQIVTRIFIYIIEARFAPTVMDDIVSIQMMARSVALQKVLDAALSICYKRISEPVAYDLSMALAKYTKHICRATLPYFSSTHSRKTLEAISWWTWLISNVESLTLIAMAAREDLGEKNFGLVQALVDVLIAAKQLPQHNKLGKGDHELAPSDFPMIKTTIIPLLSILVAQNEWAQTYCRTSGGLLAILEACTVDENNPFVREKAIVCVRYLLQDNQENQDFVAKLEAKKVVNPEILERAGYEAEIKDGNISVKTK</sequence>
<dbReference type="PANTHER" id="PTHR13255">
    <property type="entry name" value="ATAXIN-10"/>
    <property type="match status" value="1"/>
</dbReference>
<comment type="similarity">
    <text evidence="1">Belongs to the ataxin-10 family.</text>
</comment>
<dbReference type="GeneID" id="36514992"/>
<feature type="domain" description="Ataxin-10" evidence="7">
    <location>
        <begin position="321"/>
        <end position="417"/>
    </location>
</feature>
<comment type="function">
    <text evidence="4">May play a role in the regulation of cytokinesis.</text>
</comment>
<evidence type="ECO:0000313" key="8">
    <source>
        <dbReference type="EMBL" id="PRT53623.1"/>
    </source>
</evidence>
<dbReference type="Pfam" id="PF09759">
    <property type="entry name" value="Atx10homo_assoc"/>
    <property type="match status" value="1"/>
</dbReference>
<dbReference type="InterPro" id="IPR051374">
    <property type="entry name" value="Ataxin-10/CTR86_families"/>
</dbReference>
<organism evidence="8 9">
    <name type="scientific">Wickerhamiella sorbophila</name>
    <dbReference type="NCBI Taxonomy" id="45607"/>
    <lineage>
        <taxon>Eukaryota</taxon>
        <taxon>Fungi</taxon>
        <taxon>Dikarya</taxon>
        <taxon>Ascomycota</taxon>
        <taxon>Saccharomycotina</taxon>
        <taxon>Dipodascomycetes</taxon>
        <taxon>Dipodascales</taxon>
        <taxon>Trichomonascaceae</taxon>
        <taxon>Wickerhamiella</taxon>
    </lineage>
</organism>
<accession>A0A2T0FF46</accession>
<comment type="caution">
    <text evidence="8">The sequence shown here is derived from an EMBL/GenBank/DDBJ whole genome shotgun (WGS) entry which is preliminary data.</text>
</comment>
<dbReference type="RefSeq" id="XP_024663569.1">
    <property type="nucleotide sequence ID" value="XM_024807801.1"/>
</dbReference>
<keyword evidence="9" id="KW-1185">Reference proteome</keyword>
<keyword evidence="2" id="KW-0132">Cell division</keyword>
<dbReference type="InterPro" id="IPR019156">
    <property type="entry name" value="Ataxin-10_domain"/>
</dbReference>
<reference evidence="8 9" key="1">
    <citation type="submission" date="2017-04" db="EMBL/GenBank/DDBJ databases">
        <title>Genome sequencing of [Candida] sorbophila.</title>
        <authorList>
            <person name="Ahn J.O."/>
        </authorList>
    </citation>
    <scope>NUCLEOTIDE SEQUENCE [LARGE SCALE GENOMIC DNA]</scope>
    <source>
        <strain evidence="8 9">DS02</strain>
    </source>
</reference>
<evidence type="ECO:0000259" key="7">
    <source>
        <dbReference type="Pfam" id="PF09759"/>
    </source>
</evidence>
<proteinExistence type="inferred from homology"/>
<dbReference type="GO" id="GO:0005829">
    <property type="term" value="C:cytosol"/>
    <property type="evidence" value="ECO:0007669"/>
    <property type="project" value="TreeGrafter"/>
</dbReference>
<evidence type="ECO:0000256" key="1">
    <source>
        <dbReference type="ARBA" id="ARBA00008384"/>
    </source>
</evidence>
<evidence type="ECO:0000313" key="9">
    <source>
        <dbReference type="Proteomes" id="UP000238350"/>
    </source>
</evidence>
<dbReference type="InterPro" id="IPR016024">
    <property type="entry name" value="ARM-type_fold"/>
</dbReference>